<feature type="compositionally biased region" description="Polar residues" evidence="1">
    <location>
        <begin position="59"/>
        <end position="68"/>
    </location>
</feature>
<sequence>MSNLENNPPRQEQEEQARKSPVKRPEHDTSHLSPGEVANASGGSHGDPAGKDHGGEPTASGSTDQPYGNETDHTLGKSKTIEGAQPRGTDQFNDNASDSTVDTDGKGRDARFGRADVDQVIVSNASTEDAVPTPPAGLGGIDSRPGGNQPAIMARDGSAVVYEGVVEEDDRANSVGQPSTLIDGHDPLPHNHARTSHRVKIVPGNEK</sequence>
<feature type="compositionally biased region" description="Basic and acidic residues" evidence="1">
    <location>
        <begin position="103"/>
        <end position="117"/>
    </location>
</feature>
<evidence type="ECO:0000256" key="1">
    <source>
        <dbReference type="SAM" id="MobiDB-lite"/>
    </source>
</evidence>
<proteinExistence type="predicted"/>
<feature type="compositionally biased region" description="Basic residues" evidence="1">
    <location>
        <begin position="191"/>
        <end position="200"/>
    </location>
</feature>
<accession>A0A1H2PU16</accession>
<evidence type="ECO:0008006" key="4">
    <source>
        <dbReference type="Google" id="ProtNLM"/>
    </source>
</evidence>
<organism evidence="2 3">
    <name type="scientific">Chitinasiproducens palmae</name>
    <dbReference type="NCBI Taxonomy" id="1770053"/>
    <lineage>
        <taxon>Bacteria</taxon>
        <taxon>Pseudomonadati</taxon>
        <taxon>Pseudomonadota</taxon>
        <taxon>Betaproteobacteria</taxon>
        <taxon>Burkholderiales</taxon>
        <taxon>Burkholderiaceae</taxon>
        <taxon>Chitinasiproducens</taxon>
    </lineage>
</organism>
<protein>
    <recommendedName>
        <fullName evidence="4">DUF3005 domain-containing protein</fullName>
    </recommendedName>
</protein>
<feature type="region of interest" description="Disordered" evidence="1">
    <location>
        <begin position="169"/>
        <end position="207"/>
    </location>
</feature>
<dbReference type="RefSeq" id="WP_170845201.1">
    <property type="nucleotide sequence ID" value="NZ_FNLO01000011.1"/>
</dbReference>
<dbReference type="InterPro" id="IPR021551">
    <property type="entry name" value="DUF3005"/>
</dbReference>
<dbReference type="AlphaFoldDB" id="A0A1H2PU16"/>
<dbReference type="Pfam" id="PF11448">
    <property type="entry name" value="DUF3005"/>
    <property type="match status" value="1"/>
</dbReference>
<evidence type="ECO:0000313" key="3">
    <source>
        <dbReference type="Proteomes" id="UP000243719"/>
    </source>
</evidence>
<feature type="compositionally biased region" description="Polar residues" evidence="1">
    <location>
        <begin position="88"/>
        <end position="102"/>
    </location>
</feature>
<evidence type="ECO:0000313" key="2">
    <source>
        <dbReference type="EMBL" id="SDV50280.1"/>
    </source>
</evidence>
<feature type="compositionally biased region" description="Basic and acidic residues" evidence="1">
    <location>
        <begin position="11"/>
        <end position="30"/>
    </location>
</feature>
<dbReference type="Proteomes" id="UP000243719">
    <property type="component" value="Unassembled WGS sequence"/>
</dbReference>
<keyword evidence="3" id="KW-1185">Reference proteome</keyword>
<dbReference type="EMBL" id="FNLO01000011">
    <property type="protein sequence ID" value="SDV50280.1"/>
    <property type="molecule type" value="Genomic_DNA"/>
</dbReference>
<feature type="compositionally biased region" description="Polar residues" evidence="1">
    <location>
        <begin position="1"/>
        <end position="10"/>
    </location>
</feature>
<gene>
    <name evidence="2" type="ORF">SAMN05216551_11155</name>
</gene>
<feature type="region of interest" description="Disordered" evidence="1">
    <location>
        <begin position="1"/>
        <end position="155"/>
    </location>
</feature>
<name>A0A1H2PU16_9BURK</name>
<reference evidence="3" key="1">
    <citation type="submission" date="2016-09" db="EMBL/GenBank/DDBJ databases">
        <authorList>
            <person name="Varghese N."/>
            <person name="Submissions S."/>
        </authorList>
    </citation>
    <scope>NUCLEOTIDE SEQUENCE [LARGE SCALE GENOMIC DNA]</scope>
    <source>
        <strain evidence="3">JS23</strain>
    </source>
</reference>